<dbReference type="GeneID" id="28977933"/>
<dbReference type="SMART" id="SM00028">
    <property type="entry name" value="TPR"/>
    <property type="match status" value="9"/>
</dbReference>
<feature type="compositionally biased region" description="Polar residues" evidence="10">
    <location>
        <begin position="457"/>
        <end position="466"/>
    </location>
</feature>
<feature type="repeat" description="TPR" evidence="9">
    <location>
        <begin position="137"/>
        <end position="170"/>
    </location>
</feature>
<feature type="compositionally biased region" description="Low complexity" evidence="10">
    <location>
        <begin position="896"/>
        <end position="939"/>
    </location>
</feature>
<feature type="repeat" description="TPR" evidence="9">
    <location>
        <begin position="319"/>
        <end position="352"/>
    </location>
</feature>
<dbReference type="EMBL" id="KQ474082">
    <property type="protein sequence ID" value="KPV73554.1"/>
    <property type="molecule type" value="Genomic_DNA"/>
</dbReference>
<dbReference type="Gene3D" id="1.25.40.10">
    <property type="entry name" value="Tetratricopeptide repeat domain"/>
    <property type="match status" value="3"/>
</dbReference>
<protein>
    <submittedName>
        <fullName evidence="11">Uncharacterized protein</fullName>
    </submittedName>
</protein>
<keyword evidence="5" id="KW-0805">Transcription regulation</keyword>
<dbReference type="Pfam" id="PF13181">
    <property type="entry name" value="TPR_8"/>
    <property type="match status" value="3"/>
</dbReference>
<feature type="compositionally biased region" description="Low complexity" evidence="10">
    <location>
        <begin position="737"/>
        <end position="748"/>
    </location>
</feature>
<feature type="repeat" description="TPR" evidence="9">
    <location>
        <begin position="353"/>
        <end position="386"/>
    </location>
</feature>
<dbReference type="InterPro" id="IPR011990">
    <property type="entry name" value="TPR-like_helical_dom_sf"/>
</dbReference>
<feature type="compositionally biased region" description="Low complexity" evidence="10">
    <location>
        <begin position="671"/>
        <end position="684"/>
    </location>
</feature>
<name>A0A0P9EWB4_RHOGW</name>
<dbReference type="GO" id="GO:0000122">
    <property type="term" value="P:negative regulation of transcription by RNA polymerase II"/>
    <property type="evidence" value="ECO:0007669"/>
    <property type="project" value="TreeGrafter"/>
</dbReference>
<dbReference type="FunFam" id="1.25.40.10:FF:000078">
    <property type="entry name" value="Transcriptional corepressor Cyc8"/>
    <property type="match status" value="1"/>
</dbReference>
<evidence type="ECO:0000256" key="4">
    <source>
        <dbReference type="ARBA" id="ARBA00022803"/>
    </source>
</evidence>
<evidence type="ECO:0000256" key="2">
    <source>
        <dbReference type="ARBA" id="ARBA00022491"/>
    </source>
</evidence>
<feature type="repeat" description="TPR" evidence="9">
    <location>
        <begin position="173"/>
        <end position="206"/>
    </location>
</feature>
<dbReference type="OMA" id="YEACNDQ"/>
<feature type="compositionally biased region" description="Low complexity" evidence="10">
    <location>
        <begin position="546"/>
        <end position="555"/>
    </location>
</feature>
<dbReference type="STRING" id="578459.A0A0P9EWB4"/>
<feature type="compositionally biased region" description="Low complexity" evidence="10">
    <location>
        <begin position="563"/>
        <end position="572"/>
    </location>
</feature>
<feature type="compositionally biased region" description="Low complexity" evidence="10">
    <location>
        <begin position="824"/>
        <end position="849"/>
    </location>
</feature>
<dbReference type="GO" id="GO:0005634">
    <property type="term" value="C:nucleus"/>
    <property type="evidence" value="ECO:0007669"/>
    <property type="project" value="UniProtKB-SubCell"/>
</dbReference>
<feature type="compositionally biased region" description="Low complexity" evidence="10">
    <location>
        <begin position="857"/>
        <end position="868"/>
    </location>
</feature>
<dbReference type="Proteomes" id="UP000053890">
    <property type="component" value="Unassembled WGS sequence"/>
</dbReference>
<keyword evidence="12" id="KW-1185">Reference proteome</keyword>
<evidence type="ECO:0000256" key="6">
    <source>
        <dbReference type="ARBA" id="ARBA00023163"/>
    </source>
</evidence>
<gene>
    <name evidence="11" type="ORF">RHOBADRAFT_54762</name>
</gene>
<evidence type="ECO:0000256" key="10">
    <source>
        <dbReference type="SAM" id="MobiDB-lite"/>
    </source>
</evidence>
<dbReference type="InterPro" id="IPR019734">
    <property type="entry name" value="TPR_rpt"/>
</dbReference>
<keyword evidence="7" id="KW-0539">Nucleus</keyword>
<evidence type="ECO:0000256" key="7">
    <source>
        <dbReference type="ARBA" id="ARBA00023242"/>
    </source>
</evidence>
<feature type="compositionally biased region" description="Low complexity" evidence="10">
    <location>
        <begin position="1013"/>
        <end position="1043"/>
    </location>
</feature>
<keyword evidence="6" id="KW-0804">Transcription</keyword>
<evidence type="ECO:0000256" key="3">
    <source>
        <dbReference type="ARBA" id="ARBA00022737"/>
    </source>
</evidence>
<evidence type="ECO:0000256" key="8">
    <source>
        <dbReference type="ARBA" id="ARBA00061082"/>
    </source>
</evidence>
<keyword evidence="4 9" id="KW-0802">TPR repeat</keyword>
<dbReference type="InterPro" id="IPR051630">
    <property type="entry name" value="Corepressor-Demethylase"/>
</dbReference>
<dbReference type="FunFam" id="1.25.40.10:FF:000403">
    <property type="entry name" value="General transcriptional repressor, putative"/>
    <property type="match status" value="1"/>
</dbReference>
<feature type="region of interest" description="Disordered" evidence="10">
    <location>
        <begin position="435"/>
        <end position="1043"/>
    </location>
</feature>
<evidence type="ECO:0000256" key="1">
    <source>
        <dbReference type="ARBA" id="ARBA00004123"/>
    </source>
</evidence>
<evidence type="ECO:0000313" key="12">
    <source>
        <dbReference type="Proteomes" id="UP000053890"/>
    </source>
</evidence>
<proteinExistence type="inferred from homology"/>
<comment type="similarity">
    <text evidence="8">Belongs to the CYC8/SSN6 family.</text>
</comment>
<feature type="compositionally biased region" description="Low complexity" evidence="10">
    <location>
        <begin position="651"/>
        <end position="662"/>
    </location>
</feature>
<feature type="compositionally biased region" description="Low complexity" evidence="10">
    <location>
        <begin position="1"/>
        <end position="15"/>
    </location>
</feature>
<feature type="compositionally biased region" description="Basic and acidic residues" evidence="10">
    <location>
        <begin position="780"/>
        <end position="792"/>
    </location>
</feature>
<keyword evidence="2" id="KW-0678">Repressor</keyword>
<dbReference type="GO" id="GO:0031490">
    <property type="term" value="F:chromatin DNA binding"/>
    <property type="evidence" value="ECO:0007669"/>
    <property type="project" value="TreeGrafter"/>
</dbReference>
<reference evidence="11 12" key="1">
    <citation type="journal article" date="2015" name="Front. Microbiol.">
        <title>Genome sequence of the plant growth promoting endophytic yeast Rhodotorula graminis WP1.</title>
        <authorList>
            <person name="Firrincieli A."/>
            <person name="Otillar R."/>
            <person name="Salamov A."/>
            <person name="Schmutz J."/>
            <person name="Khan Z."/>
            <person name="Redman R.S."/>
            <person name="Fleck N.D."/>
            <person name="Lindquist E."/>
            <person name="Grigoriev I.V."/>
            <person name="Doty S.L."/>
        </authorList>
    </citation>
    <scope>NUCLEOTIDE SEQUENCE [LARGE SCALE GENOMIC DNA]</scope>
    <source>
        <strain evidence="11 12">WP1</strain>
    </source>
</reference>
<comment type="subcellular location">
    <subcellularLocation>
        <location evidence="1">Nucleus</location>
    </subcellularLocation>
</comment>
<sequence length="1066" mass="111635">MAAPSASSAYSSAHGNPPPPPLSMAGGPPQQGPSVLQILAMGQERNHAADAMAHHPRIESLVKLGKEAEATWLQIGQTAEAVGDFDRAVAAYESALRHNAYSVVALSQIAAICRSKEEFKKAAEYFGRVVGIAPESGDVWGALGHCYLMIDDLKKAYSSYQQALYYMPNPHEPKLWYGIGILYDRYGSLEHAEEAFSSVIRMDPNFEKANEIFFRLGIIYKQQRKSAQSLECFRYILNNPPRPLTEIDIWFQIGHVYEQQKDFIAAKESYERVLQENPAHAKVLQQLGGLYHRSRAPFYNPEVSVQILTKSLESDPNDPFSWYLLGRAYMTTSNFGKAYEAYQQAVYRDGKNPAFWCSIGVLYYNINQFHDALDAYSRAIRIHPYLAEVWFNLGALYEACNDQMTDAIDAYQRTLQLDPSNTAVSQRLREIREHQASGAPLSAPPPPKDISPSSMSWNYATNSGGAPTQLAHVGLGPDMSPPMPPQPGSSSGPPQSRVPTATGPGSPLVAPGAVHRFDARPSTGGSRPRSTDPYRRTSGGPHDQSPRPIAAGPPAAHHPPQQPHSSQHRLPQMKAVRGVSPPSPRTRPGGEGSAPGPALVHAQHPPPSANYPFPSHLSSGPPGGLPPPRAGENGSLPHDAAAAMEWERTARAAGGRATNGRHPAPPPPHPHAQQQPHLHSQQHPRSPPSGPPTGQGRAPFFDNPPPGPYGGYPPAQHPSAQAHAQAQAKESARRRSSGGSSTAASHRSGPADVKPAVAEPTPTPTPAPAPTPSKAKGSRAKKDSAADGDAPKKGGRKGKAGEDGTASPKKPRKTKAAQEKDAAAKAAAVLNGVAGGARKPSASSPVQAPAQPPAPATPVAAAAPAASTLPQRDVDEEYDEGVDALMSLGVTPAPKSATPGPTSVSSSSTSAPSPSAPGLASTATPAPASASPPSVDAAPVNPRKRSLAVAADEPMPDAESGTPDAPAPAAPADESSEPEAKRSRSEAPPAPVEKPASSPAPEADKPASGDEVTASTPKEPTPAPAAETDAPAGPKAVKAAGVEAAAPVEPVVGAKEEGEVVAVVSA</sequence>
<organism evidence="11 12">
    <name type="scientific">Rhodotorula graminis (strain WP1)</name>
    <dbReference type="NCBI Taxonomy" id="578459"/>
    <lineage>
        <taxon>Eukaryota</taxon>
        <taxon>Fungi</taxon>
        <taxon>Dikarya</taxon>
        <taxon>Basidiomycota</taxon>
        <taxon>Pucciniomycotina</taxon>
        <taxon>Microbotryomycetes</taxon>
        <taxon>Sporidiobolales</taxon>
        <taxon>Sporidiobolaceae</taxon>
        <taxon>Rhodotorula</taxon>
    </lineage>
</organism>
<dbReference type="PANTHER" id="PTHR14017:SF1">
    <property type="entry name" value="LD02225P"/>
    <property type="match status" value="1"/>
</dbReference>
<dbReference type="PROSITE" id="PS50005">
    <property type="entry name" value="TPR"/>
    <property type="match status" value="6"/>
</dbReference>
<feature type="compositionally biased region" description="Low complexity" evidence="10">
    <location>
        <begin position="712"/>
        <end position="728"/>
    </location>
</feature>
<dbReference type="PROSITE" id="PS50293">
    <property type="entry name" value="TPR_REGION"/>
    <property type="match status" value="1"/>
</dbReference>
<dbReference type="GO" id="GO:0017053">
    <property type="term" value="C:transcription repressor complex"/>
    <property type="evidence" value="ECO:0007669"/>
    <property type="project" value="TreeGrafter"/>
</dbReference>
<dbReference type="SUPFAM" id="SSF48452">
    <property type="entry name" value="TPR-like"/>
    <property type="match status" value="1"/>
</dbReference>
<evidence type="ECO:0000256" key="5">
    <source>
        <dbReference type="ARBA" id="ARBA00023015"/>
    </source>
</evidence>
<dbReference type="AlphaFoldDB" id="A0A0P9EWB4"/>
<dbReference type="Pfam" id="PF13432">
    <property type="entry name" value="TPR_16"/>
    <property type="match status" value="2"/>
</dbReference>
<dbReference type="OrthoDB" id="418911at2759"/>
<feature type="compositionally biased region" description="Pro residues" evidence="10">
    <location>
        <begin position="761"/>
        <end position="771"/>
    </location>
</feature>
<feature type="repeat" description="TPR" evidence="9">
    <location>
        <begin position="247"/>
        <end position="280"/>
    </location>
</feature>
<feature type="repeat" description="TPR" evidence="9">
    <location>
        <begin position="69"/>
        <end position="102"/>
    </location>
</feature>
<dbReference type="RefSeq" id="XP_018269603.1">
    <property type="nucleotide sequence ID" value="XM_018417485.1"/>
</dbReference>
<dbReference type="GO" id="GO:0000978">
    <property type="term" value="F:RNA polymerase II cis-regulatory region sequence-specific DNA binding"/>
    <property type="evidence" value="ECO:0007669"/>
    <property type="project" value="TreeGrafter"/>
</dbReference>
<feature type="region of interest" description="Disordered" evidence="10">
    <location>
        <begin position="1"/>
        <end position="34"/>
    </location>
</feature>
<accession>A0A0P9EWB4</accession>
<dbReference type="PANTHER" id="PTHR14017">
    <property type="entry name" value="LYSINE-SPECIFIC DEMETHYLASE"/>
    <property type="match status" value="1"/>
</dbReference>
<evidence type="ECO:0000256" key="9">
    <source>
        <dbReference type="PROSITE-ProRule" id="PRU00339"/>
    </source>
</evidence>
<keyword evidence="3" id="KW-0677">Repeat</keyword>
<evidence type="ECO:0000313" key="11">
    <source>
        <dbReference type="EMBL" id="KPV73554.1"/>
    </source>
</evidence>